<feature type="domain" description="DprA winged helix" evidence="3">
    <location>
        <begin position="238"/>
        <end position="290"/>
    </location>
</feature>
<dbReference type="Pfam" id="PF17782">
    <property type="entry name" value="WHD_DprA"/>
    <property type="match status" value="1"/>
</dbReference>
<dbReference type="InterPro" id="IPR057666">
    <property type="entry name" value="DrpA_SLOG"/>
</dbReference>
<evidence type="ECO:0000256" key="1">
    <source>
        <dbReference type="ARBA" id="ARBA00006525"/>
    </source>
</evidence>
<reference evidence="4 5" key="1">
    <citation type="journal article" date="2016" name="Nat. Commun.">
        <title>Thousands of microbial genomes shed light on interconnected biogeochemical processes in an aquifer system.</title>
        <authorList>
            <person name="Anantharaman K."/>
            <person name="Brown C.T."/>
            <person name="Hug L.A."/>
            <person name="Sharon I."/>
            <person name="Castelle C.J."/>
            <person name="Probst A.J."/>
            <person name="Thomas B.C."/>
            <person name="Singh A."/>
            <person name="Wilkins M.J."/>
            <person name="Karaoz U."/>
            <person name="Brodie E.L."/>
            <person name="Williams K.H."/>
            <person name="Hubbard S.S."/>
            <person name="Banfield J.F."/>
        </authorList>
    </citation>
    <scope>NUCLEOTIDE SEQUENCE [LARGE SCALE GENOMIC DNA]</scope>
</reference>
<dbReference type="PANTHER" id="PTHR43022">
    <property type="entry name" value="PROTEIN SMF"/>
    <property type="match status" value="1"/>
</dbReference>
<proteinExistence type="inferred from homology"/>
<name>A0A1G2HRS4_9BACT</name>
<sequence length="295" mass="31414">MQEIKTVKISDKNYPESIKTLSDAPEVLYYRGVLPTPEEICVAVVGTRRPSDYGQQATIEIAGGLASAGVTVVSGMAPGIDTFAHRTCVERGRRTIAVIGTGLDEKTLYPQQNLELARQIIKHGGCLISEYPPNTPGYAGNFPQRNRLVVALSEGVVVTEAKKRSGSLITANLAKLQKKVLFAVPGQIYMANASGPNKLIKEGAQLIESAQDVLDVLGINNARLVSGTVNSPLIPLGELTVPETLIFTALKEGSLYIDAIIEKTKLSAPVAGSTLALMEISGKIRNLGGNTYSLN</sequence>
<dbReference type="InterPro" id="IPR041614">
    <property type="entry name" value="DprA_WH"/>
</dbReference>
<dbReference type="InterPro" id="IPR003488">
    <property type="entry name" value="DprA"/>
</dbReference>
<dbReference type="AlphaFoldDB" id="A0A1G2HRS4"/>
<evidence type="ECO:0000259" key="3">
    <source>
        <dbReference type="Pfam" id="PF17782"/>
    </source>
</evidence>
<protein>
    <submittedName>
        <fullName evidence="4">DNA protecting protein DprA</fullName>
    </submittedName>
</protein>
<dbReference type="PANTHER" id="PTHR43022:SF1">
    <property type="entry name" value="PROTEIN SMF"/>
    <property type="match status" value="1"/>
</dbReference>
<dbReference type="GO" id="GO:0009294">
    <property type="term" value="P:DNA-mediated transformation"/>
    <property type="evidence" value="ECO:0007669"/>
    <property type="project" value="InterPro"/>
</dbReference>
<comment type="caution">
    <text evidence="4">The sequence shown here is derived from an EMBL/GenBank/DDBJ whole genome shotgun (WGS) entry which is preliminary data.</text>
</comment>
<dbReference type="SUPFAM" id="SSF102405">
    <property type="entry name" value="MCP/YpsA-like"/>
    <property type="match status" value="1"/>
</dbReference>
<dbReference type="Gene3D" id="3.40.50.450">
    <property type="match status" value="1"/>
</dbReference>
<evidence type="ECO:0000313" key="4">
    <source>
        <dbReference type="EMBL" id="OGZ65232.1"/>
    </source>
</evidence>
<organism evidence="4 5">
    <name type="scientific">Candidatus Staskawiczbacteria bacterium RIFCSPHIGHO2_01_FULL_41_41</name>
    <dbReference type="NCBI Taxonomy" id="1802203"/>
    <lineage>
        <taxon>Bacteria</taxon>
        <taxon>Candidatus Staskawicziibacteriota</taxon>
    </lineage>
</organism>
<gene>
    <name evidence="4" type="ORF">A2822_03725</name>
</gene>
<dbReference type="Proteomes" id="UP000178774">
    <property type="component" value="Unassembled WGS sequence"/>
</dbReference>
<evidence type="ECO:0000313" key="5">
    <source>
        <dbReference type="Proteomes" id="UP000178774"/>
    </source>
</evidence>
<feature type="domain" description="Smf/DprA SLOG" evidence="2">
    <location>
        <begin position="6"/>
        <end position="216"/>
    </location>
</feature>
<dbReference type="NCBIfam" id="TIGR00732">
    <property type="entry name" value="dprA"/>
    <property type="match status" value="1"/>
</dbReference>
<comment type="similarity">
    <text evidence="1">Belongs to the DprA/Smf family.</text>
</comment>
<evidence type="ECO:0000259" key="2">
    <source>
        <dbReference type="Pfam" id="PF02481"/>
    </source>
</evidence>
<dbReference type="InterPro" id="IPR036388">
    <property type="entry name" value="WH-like_DNA-bd_sf"/>
</dbReference>
<dbReference type="EMBL" id="MHOP01000025">
    <property type="protein sequence ID" value="OGZ65232.1"/>
    <property type="molecule type" value="Genomic_DNA"/>
</dbReference>
<accession>A0A1G2HRS4</accession>
<dbReference type="Pfam" id="PF02481">
    <property type="entry name" value="DNA_processg_A"/>
    <property type="match status" value="1"/>
</dbReference>
<dbReference type="Gene3D" id="1.10.10.10">
    <property type="entry name" value="Winged helix-like DNA-binding domain superfamily/Winged helix DNA-binding domain"/>
    <property type="match status" value="1"/>
</dbReference>